<reference evidence="2" key="2">
    <citation type="submission" date="2020-09" db="EMBL/GenBank/DDBJ databases">
        <authorList>
            <person name="Sun Q."/>
            <person name="Ohkuma M."/>
        </authorList>
    </citation>
    <scope>NUCLEOTIDE SEQUENCE</scope>
    <source>
        <strain evidence="2">JCM 4391</strain>
    </source>
</reference>
<dbReference type="Proteomes" id="UP000636661">
    <property type="component" value="Unassembled WGS sequence"/>
</dbReference>
<keyword evidence="3" id="KW-1185">Reference proteome</keyword>
<comment type="caution">
    <text evidence="2">The sequence shown here is derived from an EMBL/GenBank/DDBJ whole genome shotgun (WGS) entry which is preliminary data.</text>
</comment>
<keyword evidence="1" id="KW-1133">Transmembrane helix</keyword>
<dbReference type="RefSeq" id="WP_189551269.1">
    <property type="nucleotide sequence ID" value="NZ_BMTP01000006.1"/>
</dbReference>
<name>A0A918HX52_9ACTN</name>
<evidence type="ECO:0000313" key="2">
    <source>
        <dbReference type="EMBL" id="GGU40113.1"/>
    </source>
</evidence>
<reference evidence="2" key="1">
    <citation type="journal article" date="2014" name="Int. J. Syst. Evol. Microbiol.">
        <title>Complete genome sequence of Corynebacterium casei LMG S-19264T (=DSM 44701T), isolated from a smear-ripened cheese.</title>
        <authorList>
            <consortium name="US DOE Joint Genome Institute (JGI-PGF)"/>
            <person name="Walter F."/>
            <person name="Albersmeier A."/>
            <person name="Kalinowski J."/>
            <person name="Ruckert C."/>
        </authorList>
    </citation>
    <scope>NUCLEOTIDE SEQUENCE</scope>
    <source>
        <strain evidence="2">JCM 4391</strain>
    </source>
</reference>
<evidence type="ECO:0000256" key="1">
    <source>
        <dbReference type="SAM" id="Phobius"/>
    </source>
</evidence>
<proteinExistence type="predicted"/>
<sequence>MERQREPGVTPLGVVGTAVTLAALTLLVRGRRRAPRRPRADRRAPGERWTPLLLIPGA</sequence>
<gene>
    <name evidence="2" type="ORF">GCM10010274_29750</name>
</gene>
<keyword evidence="1" id="KW-0812">Transmembrane</keyword>
<feature type="transmembrane region" description="Helical" evidence="1">
    <location>
        <begin position="12"/>
        <end position="29"/>
    </location>
</feature>
<dbReference type="EMBL" id="BMTP01000006">
    <property type="protein sequence ID" value="GGU40113.1"/>
    <property type="molecule type" value="Genomic_DNA"/>
</dbReference>
<accession>A0A918HX52</accession>
<organism evidence="2 3">
    <name type="scientific">Streptomyces lavendofoliae</name>
    <dbReference type="NCBI Taxonomy" id="67314"/>
    <lineage>
        <taxon>Bacteria</taxon>
        <taxon>Bacillati</taxon>
        <taxon>Actinomycetota</taxon>
        <taxon>Actinomycetes</taxon>
        <taxon>Kitasatosporales</taxon>
        <taxon>Streptomycetaceae</taxon>
        <taxon>Streptomyces</taxon>
    </lineage>
</organism>
<evidence type="ECO:0000313" key="3">
    <source>
        <dbReference type="Proteomes" id="UP000636661"/>
    </source>
</evidence>
<dbReference type="AlphaFoldDB" id="A0A918HX52"/>
<protein>
    <submittedName>
        <fullName evidence="2">Uncharacterized protein</fullName>
    </submittedName>
</protein>
<keyword evidence="1" id="KW-0472">Membrane</keyword>